<sequence>MKVNLSQEQIGQRIAKLRKAKGLSQDDLARNMEMSRSSLTQIELGNRNLDIMELQKLSMILDFSLDDFMSKDFDVEKDDEIETNKNDVKSEIRISVPKLNRDKFKNVLLYILERCAGKPNVGETVLYKLLYFSDFNYYEMYEEQMTGANYRKLPYGPVPQSLDKMLNQMIDQGQLQRIKTEFHGFPQTRYIPLIKPDLTTLKASEVDVIDRVLDQMSDWSATMISEYSHGDKPWKATAMNDDLNYELAFYRRPPYSVRVYEEDEADEI</sequence>
<dbReference type="GO" id="GO:0003700">
    <property type="term" value="F:DNA-binding transcription factor activity"/>
    <property type="evidence" value="ECO:0007669"/>
    <property type="project" value="TreeGrafter"/>
</dbReference>
<dbReference type="Proteomes" id="UP000808337">
    <property type="component" value="Unassembled WGS sequence"/>
</dbReference>
<dbReference type="AlphaFoldDB" id="A0A9D7XUN2"/>
<evidence type="ECO:0000313" key="3">
    <source>
        <dbReference type="EMBL" id="MBK9983892.1"/>
    </source>
</evidence>
<dbReference type="SMART" id="SM00530">
    <property type="entry name" value="HTH_XRE"/>
    <property type="match status" value="1"/>
</dbReference>
<dbReference type="InterPro" id="IPR025272">
    <property type="entry name" value="SocA_Panacea"/>
</dbReference>
<dbReference type="CDD" id="cd00093">
    <property type="entry name" value="HTH_XRE"/>
    <property type="match status" value="1"/>
</dbReference>
<dbReference type="PROSITE" id="PS50943">
    <property type="entry name" value="HTH_CROC1"/>
    <property type="match status" value="1"/>
</dbReference>
<dbReference type="Pfam" id="PF13274">
    <property type="entry name" value="SocA_Panacea"/>
    <property type="match status" value="1"/>
</dbReference>
<feature type="domain" description="HTH cro/C1-type" evidence="2">
    <location>
        <begin position="14"/>
        <end position="68"/>
    </location>
</feature>
<dbReference type="Pfam" id="PF01381">
    <property type="entry name" value="HTH_3"/>
    <property type="match status" value="1"/>
</dbReference>
<gene>
    <name evidence="3" type="ORF">IPP15_16250</name>
</gene>
<dbReference type="GO" id="GO:0005829">
    <property type="term" value="C:cytosol"/>
    <property type="evidence" value="ECO:0007669"/>
    <property type="project" value="TreeGrafter"/>
</dbReference>
<proteinExistence type="predicted"/>
<evidence type="ECO:0000259" key="2">
    <source>
        <dbReference type="PROSITE" id="PS50943"/>
    </source>
</evidence>
<dbReference type="InterPro" id="IPR001387">
    <property type="entry name" value="Cro/C1-type_HTH"/>
</dbReference>
<dbReference type="InterPro" id="IPR050807">
    <property type="entry name" value="TransReg_Diox_bact_type"/>
</dbReference>
<dbReference type="PANTHER" id="PTHR46797">
    <property type="entry name" value="HTH-TYPE TRANSCRIPTIONAL REGULATOR"/>
    <property type="match status" value="1"/>
</dbReference>
<organism evidence="3 4">
    <name type="scientific">Candidatus Opimibacter skivensis</name>
    <dbReference type="NCBI Taxonomy" id="2982028"/>
    <lineage>
        <taxon>Bacteria</taxon>
        <taxon>Pseudomonadati</taxon>
        <taxon>Bacteroidota</taxon>
        <taxon>Saprospiria</taxon>
        <taxon>Saprospirales</taxon>
        <taxon>Saprospiraceae</taxon>
        <taxon>Candidatus Opimibacter</taxon>
    </lineage>
</organism>
<evidence type="ECO:0000256" key="1">
    <source>
        <dbReference type="ARBA" id="ARBA00023125"/>
    </source>
</evidence>
<comment type="caution">
    <text evidence="3">The sequence shown here is derived from an EMBL/GenBank/DDBJ whole genome shotgun (WGS) entry which is preliminary data.</text>
</comment>
<keyword evidence="1" id="KW-0238">DNA-binding</keyword>
<dbReference type="EMBL" id="JADKGY010000029">
    <property type="protein sequence ID" value="MBK9983892.1"/>
    <property type="molecule type" value="Genomic_DNA"/>
</dbReference>
<reference evidence="3 4" key="1">
    <citation type="submission" date="2020-10" db="EMBL/GenBank/DDBJ databases">
        <title>Connecting structure to function with the recovery of over 1000 high-quality activated sludge metagenome-assembled genomes encoding full-length rRNA genes using long-read sequencing.</title>
        <authorList>
            <person name="Singleton C.M."/>
            <person name="Petriglieri F."/>
            <person name="Kristensen J.M."/>
            <person name="Kirkegaard R.H."/>
            <person name="Michaelsen T.Y."/>
            <person name="Andersen M.H."/>
            <person name="Karst S.M."/>
            <person name="Dueholm M.S."/>
            <person name="Nielsen P.H."/>
            <person name="Albertsen M."/>
        </authorList>
    </citation>
    <scope>NUCLEOTIDE SEQUENCE [LARGE SCALE GENOMIC DNA]</scope>
    <source>
        <strain evidence="3">Ribe_18-Q3-R11-54_MAXAC.273</strain>
    </source>
</reference>
<name>A0A9D7XUN2_9BACT</name>
<dbReference type="GO" id="GO:0003677">
    <property type="term" value="F:DNA binding"/>
    <property type="evidence" value="ECO:0007669"/>
    <property type="project" value="UniProtKB-KW"/>
</dbReference>
<dbReference type="PANTHER" id="PTHR46797:SF1">
    <property type="entry name" value="METHYLPHOSPHONATE SYNTHASE"/>
    <property type="match status" value="1"/>
</dbReference>
<accession>A0A9D7XUN2</accession>
<evidence type="ECO:0000313" key="4">
    <source>
        <dbReference type="Proteomes" id="UP000808337"/>
    </source>
</evidence>
<protein>
    <submittedName>
        <fullName evidence="3">DUF4065 domain-containing protein</fullName>
    </submittedName>
</protein>
<dbReference type="Gene3D" id="1.10.260.40">
    <property type="entry name" value="lambda repressor-like DNA-binding domains"/>
    <property type="match status" value="1"/>
</dbReference>
<dbReference type="SUPFAM" id="SSF47413">
    <property type="entry name" value="lambda repressor-like DNA-binding domains"/>
    <property type="match status" value="1"/>
</dbReference>
<dbReference type="InterPro" id="IPR010982">
    <property type="entry name" value="Lambda_DNA-bd_dom_sf"/>
</dbReference>